<dbReference type="InterPro" id="IPR021363">
    <property type="entry name" value="DUF2835"/>
</dbReference>
<accession>A0A653EA79</accession>
<protein>
    <submittedName>
        <fullName evidence="1">Topoisomerase II</fullName>
    </submittedName>
</protein>
<gene>
    <name evidence="1" type="ORF">PMYSY11_4479</name>
</gene>
<dbReference type="GO" id="GO:0016853">
    <property type="term" value="F:isomerase activity"/>
    <property type="evidence" value="ECO:0007669"/>
    <property type="project" value="UniProtKB-KW"/>
</dbReference>
<organism evidence="1">
    <name type="scientific">Pseudomonas marincola</name>
    <dbReference type="NCBI Taxonomy" id="437900"/>
    <lineage>
        <taxon>Bacteria</taxon>
        <taxon>Pseudomonadati</taxon>
        <taxon>Pseudomonadota</taxon>
        <taxon>Gammaproteobacteria</taxon>
        <taxon>Pseudomonadales</taxon>
        <taxon>Pseudomonadaceae</taxon>
        <taxon>Pseudomonas</taxon>
    </lineage>
</organism>
<name>A0A653EA79_9PSED</name>
<dbReference type="EMBL" id="LR215729">
    <property type="protein sequence ID" value="VEV99522.1"/>
    <property type="molecule type" value="Genomic_DNA"/>
</dbReference>
<evidence type="ECO:0000313" key="1">
    <source>
        <dbReference type="EMBL" id="VEV99522.1"/>
    </source>
</evidence>
<keyword evidence="1" id="KW-0413">Isomerase</keyword>
<reference evidence="1" key="1">
    <citation type="submission" date="2019-02" db="EMBL/GenBank/DDBJ databases">
        <authorList>
            <consortium name="Genoscope - CEA"/>
            <person name="William W."/>
        </authorList>
    </citation>
    <scope>NUCLEOTIDE SEQUENCE [LARGE SCALE GENOMIC DNA]</scope>
    <source>
        <strain evidence="1">YSy11</strain>
    </source>
</reference>
<proteinExistence type="predicted"/>
<dbReference type="AlphaFoldDB" id="A0A653EA79"/>
<sequence length="88" mass="9925">MIWQNKGIHLQSVSMPKLLLDVSLPAERLRLVYQGQANRIQLKSRDGRLVSIPAHHLRPFIGHVGVQGTFIMEFTESGQLLSLRRAPA</sequence>
<dbReference type="Pfam" id="PF11197">
    <property type="entry name" value="DUF2835"/>
    <property type="match status" value="1"/>
</dbReference>